<gene>
    <name evidence="3" type="primary">fabG</name>
    <name evidence="3" type="ORF">H8Z77_07655</name>
</gene>
<reference evidence="3 4" key="1">
    <citation type="submission" date="2020-08" db="EMBL/GenBank/DDBJ databases">
        <title>Genome public.</title>
        <authorList>
            <person name="Liu C."/>
            <person name="Sun Q."/>
        </authorList>
    </citation>
    <scope>NUCLEOTIDE SEQUENCE [LARGE SCALE GENOMIC DNA]</scope>
    <source>
        <strain evidence="3 4">NSJ-27</strain>
    </source>
</reference>
<dbReference type="SUPFAM" id="SSF51735">
    <property type="entry name" value="NAD(P)-binding Rossmann-fold domains"/>
    <property type="match status" value="1"/>
</dbReference>
<dbReference type="Proteomes" id="UP000649151">
    <property type="component" value="Unassembled WGS sequence"/>
</dbReference>
<organism evidence="3 4">
    <name type="scientific">Clostridium facile</name>
    <dbReference type="NCBI Taxonomy" id="2763035"/>
    <lineage>
        <taxon>Bacteria</taxon>
        <taxon>Bacillati</taxon>
        <taxon>Bacillota</taxon>
        <taxon>Clostridia</taxon>
        <taxon>Eubacteriales</taxon>
        <taxon>Clostridiaceae</taxon>
        <taxon>Clostridium</taxon>
    </lineage>
</organism>
<dbReference type="NCBIfam" id="NF047420">
    <property type="entry name" value="EF_P_mod_YmfI"/>
    <property type="match status" value="1"/>
</dbReference>
<dbReference type="InterPro" id="IPR036291">
    <property type="entry name" value="NAD(P)-bd_dom_sf"/>
</dbReference>
<dbReference type="RefSeq" id="WP_186996656.1">
    <property type="nucleotide sequence ID" value="NZ_JACOQK010000001.1"/>
</dbReference>
<keyword evidence="4" id="KW-1185">Reference proteome</keyword>
<comment type="caution">
    <text evidence="3">The sequence shown here is derived from an EMBL/GenBank/DDBJ whole genome shotgun (WGS) entry which is preliminary data.</text>
</comment>
<evidence type="ECO:0000313" key="3">
    <source>
        <dbReference type="EMBL" id="MBC5787889.1"/>
    </source>
</evidence>
<dbReference type="PRINTS" id="PR00081">
    <property type="entry name" value="GDHRDH"/>
</dbReference>
<dbReference type="PRINTS" id="PR00080">
    <property type="entry name" value="SDRFAMILY"/>
</dbReference>
<protein>
    <submittedName>
        <fullName evidence="3">3-oxoacyl-ACP reductase FabG</fullName>
    </submittedName>
</protein>
<evidence type="ECO:0000256" key="2">
    <source>
        <dbReference type="ARBA" id="ARBA00023221"/>
    </source>
</evidence>
<evidence type="ECO:0000256" key="1">
    <source>
        <dbReference type="ARBA" id="ARBA00006484"/>
    </source>
</evidence>
<dbReference type="Gene3D" id="3.40.50.720">
    <property type="entry name" value="NAD(P)-binding Rossmann-like Domain"/>
    <property type="match status" value="1"/>
</dbReference>
<dbReference type="PANTHER" id="PTHR42879:SF2">
    <property type="entry name" value="3-OXOACYL-[ACYL-CARRIER-PROTEIN] REDUCTASE FABG"/>
    <property type="match status" value="1"/>
</dbReference>
<accession>A0ABR7IS81</accession>
<evidence type="ECO:0000313" key="4">
    <source>
        <dbReference type="Proteomes" id="UP000649151"/>
    </source>
</evidence>
<sequence>MNPTVLVTGASGGIGSAIATRFAREGYRVAIHYNHHREKAEQLVQKLRNQNPLVIAVQADISNEQQVKNMMKEVTQQLGGINILINNAGFAQQKLFTDITSDEWKKMFDVHVNGAFYCIQAVLPWMIHNKKGKIINISSMWGQVGASCEVHYSAAKAALIGMTKALAKELGLSGIQVNCVSPGVIETKMNHMLGVDVLEELKEETPLNKLGTPDDIANAVYFLASDQADFITGQVLASNGGYII</sequence>
<keyword evidence="2" id="KW-0753">Steroid metabolism</keyword>
<dbReference type="InterPro" id="IPR020904">
    <property type="entry name" value="Sc_DH/Rdtase_CS"/>
</dbReference>
<dbReference type="PROSITE" id="PS00061">
    <property type="entry name" value="ADH_SHORT"/>
    <property type="match status" value="1"/>
</dbReference>
<dbReference type="InterPro" id="IPR002347">
    <property type="entry name" value="SDR_fam"/>
</dbReference>
<dbReference type="EMBL" id="JACOQK010000001">
    <property type="protein sequence ID" value="MBC5787889.1"/>
    <property type="molecule type" value="Genomic_DNA"/>
</dbReference>
<dbReference type="NCBIfam" id="NF005559">
    <property type="entry name" value="PRK07231.1"/>
    <property type="match status" value="1"/>
</dbReference>
<dbReference type="InterPro" id="IPR050259">
    <property type="entry name" value="SDR"/>
</dbReference>
<proteinExistence type="inferred from homology"/>
<keyword evidence="2" id="KW-0443">Lipid metabolism</keyword>
<dbReference type="PANTHER" id="PTHR42879">
    <property type="entry name" value="3-OXOACYL-(ACYL-CARRIER-PROTEIN) REDUCTASE"/>
    <property type="match status" value="1"/>
</dbReference>
<dbReference type="NCBIfam" id="NF009466">
    <property type="entry name" value="PRK12826.1-2"/>
    <property type="match status" value="1"/>
</dbReference>
<comment type="similarity">
    <text evidence="1">Belongs to the short-chain dehydrogenases/reductases (SDR) family.</text>
</comment>
<name>A0ABR7IS81_9CLOT</name>
<dbReference type="Pfam" id="PF13561">
    <property type="entry name" value="adh_short_C2"/>
    <property type="match status" value="1"/>
</dbReference>